<evidence type="ECO:0000313" key="4">
    <source>
        <dbReference type="WBParaSite" id="MCU_001755-RA"/>
    </source>
</evidence>
<dbReference type="Proteomes" id="UP000267029">
    <property type="component" value="Unassembled WGS sequence"/>
</dbReference>
<dbReference type="OrthoDB" id="6270257at2759"/>
<organism evidence="4">
    <name type="scientific">Mesocestoides corti</name>
    <name type="common">Flatworm</name>
    <dbReference type="NCBI Taxonomy" id="53468"/>
    <lineage>
        <taxon>Eukaryota</taxon>
        <taxon>Metazoa</taxon>
        <taxon>Spiralia</taxon>
        <taxon>Lophotrochozoa</taxon>
        <taxon>Platyhelminthes</taxon>
        <taxon>Cestoda</taxon>
        <taxon>Eucestoda</taxon>
        <taxon>Cyclophyllidea</taxon>
        <taxon>Mesocestoididae</taxon>
        <taxon>Mesocestoides</taxon>
    </lineage>
</organism>
<dbReference type="AlphaFoldDB" id="A0A0R3U1C8"/>
<accession>A0A0R3U1C8</accession>
<feature type="region of interest" description="Disordered" evidence="1">
    <location>
        <begin position="133"/>
        <end position="184"/>
    </location>
</feature>
<reference evidence="4" key="2">
    <citation type="submission" date="2019-11" db="UniProtKB">
        <authorList>
            <consortium name="WormBaseParasite"/>
        </authorList>
    </citation>
    <scope>IDENTIFICATION</scope>
</reference>
<evidence type="ECO:0000256" key="1">
    <source>
        <dbReference type="SAM" id="MobiDB-lite"/>
    </source>
</evidence>
<protein>
    <submittedName>
        <fullName evidence="2 4">Uncharacterized protein</fullName>
    </submittedName>
</protein>
<dbReference type="WBParaSite" id="MCU_001755-RA">
    <property type="protein sequence ID" value="MCU_001755-RA"/>
    <property type="gene ID" value="MCU_001755"/>
</dbReference>
<sequence length="255" mass="28596">MDNTGLSPLSTTKSDVTFHPNSTNIAKRCKQANETATKQLSLDMMKLNLEQRKACQRVEKERDLFCQEFLEVGDSGMYRRKLSETTRPRYLQRAQRSKTIDLRQIQGYSPLRTSSKGACFTFDDVSQGMRRTASLKASTSSASLSSFHSNSPVLSERQQQQQQQQKTAQGGGVGDRRTSTEEAQPDWQVALALRRKHKLSQLQIFREQGHWGEDGCKKATAMLSGCPFNPVSPDSTALSHASELFNKTEGNENIE</sequence>
<proteinExistence type="predicted"/>
<evidence type="ECO:0000313" key="3">
    <source>
        <dbReference type="Proteomes" id="UP000267029"/>
    </source>
</evidence>
<keyword evidence="3" id="KW-1185">Reference proteome</keyword>
<reference evidence="2 3" key="1">
    <citation type="submission" date="2018-10" db="EMBL/GenBank/DDBJ databases">
        <authorList>
            <consortium name="Pathogen Informatics"/>
        </authorList>
    </citation>
    <scope>NUCLEOTIDE SEQUENCE [LARGE SCALE GENOMIC DNA]</scope>
</reference>
<gene>
    <name evidence="2" type="ORF">MCOS_LOCUS157</name>
</gene>
<feature type="compositionally biased region" description="Low complexity" evidence="1">
    <location>
        <begin position="134"/>
        <end position="151"/>
    </location>
</feature>
<name>A0A0R3U1C8_MESCO</name>
<evidence type="ECO:0000313" key="2">
    <source>
        <dbReference type="EMBL" id="VDD74154.1"/>
    </source>
</evidence>
<dbReference type="EMBL" id="UXSR01000012">
    <property type="protein sequence ID" value="VDD74154.1"/>
    <property type="molecule type" value="Genomic_DNA"/>
</dbReference>